<feature type="coiled-coil region" evidence="9">
    <location>
        <begin position="610"/>
        <end position="637"/>
    </location>
</feature>
<comment type="subcellular location">
    <subcellularLocation>
        <location evidence="2">Endoplasmic reticulum lumen</location>
    </subcellularLocation>
</comment>
<reference evidence="14" key="1">
    <citation type="journal article" date="2023" name="Commun. Biol.">
        <title>Genome analysis of Parmales, the sister group of diatoms, reveals the evolutionary specialization of diatoms from phago-mixotrophs to photoautotrophs.</title>
        <authorList>
            <person name="Ban H."/>
            <person name="Sato S."/>
            <person name="Yoshikawa S."/>
            <person name="Yamada K."/>
            <person name="Nakamura Y."/>
            <person name="Ichinomiya M."/>
            <person name="Sato N."/>
            <person name="Blanc-Mathieu R."/>
            <person name="Endo H."/>
            <person name="Kuwata A."/>
            <person name="Ogata H."/>
        </authorList>
    </citation>
    <scope>NUCLEOTIDE SEQUENCE [LARGE SCALE GENOMIC DNA]</scope>
    <source>
        <strain evidence="14">NIES 3701</strain>
    </source>
</reference>
<evidence type="ECO:0000259" key="12">
    <source>
        <dbReference type="PROSITE" id="PS01186"/>
    </source>
</evidence>
<dbReference type="SUPFAM" id="SSF52833">
    <property type="entry name" value="Thioredoxin-like"/>
    <property type="match status" value="3"/>
</dbReference>
<dbReference type="EMBL" id="BRXY01000281">
    <property type="protein sequence ID" value="GMH83406.1"/>
    <property type="molecule type" value="Genomic_DNA"/>
</dbReference>
<evidence type="ECO:0000256" key="4">
    <source>
        <dbReference type="ARBA" id="ARBA00012723"/>
    </source>
</evidence>
<feature type="domain" description="EGF-like" evidence="11 12">
    <location>
        <begin position="46"/>
        <end position="57"/>
    </location>
</feature>
<evidence type="ECO:0000259" key="11">
    <source>
        <dbReference type="PROSITE" id="PS00022"/>
    </source>
</evidence>
<name>A0A9W7B326_9STRA</name>
<evidence type="ECO:0000256" key="7">
    <source>
        <dbReference type="ARBA" id="ARBA00023235"/>
    </source>
</evidence>
<dbReference type="FunFam" id="2.10.25.10:FF:000001">
    <property type="entry name" value="Tenascin C"/>
    <property type="match status" value="1"/>
</dbReference>
<comment type="caution">
    <text evidence="13">The sequence shown here is derived from an EMBL/GenBank/DDBJ whole genome shotgun (WGS) entry which is preliminary data.</text>
</comment>
<feature type="chain" id="PRO_5040947117" description="protein disulfide-isomerase" evidence="10">
    <location>
        <begin position="30"/>
        <end position="641"/>
    </location>
</feature>
<dbReference type="Proteomes" id="UP001165085">
    <property type="component" value="Unassembled WGS sequence"/>
</dbReference>
<organism evidence="13 14">
    <name type="scientific">Triparma strigata</name>
    <dbReference type="NCBI Taxonomy" id="1606541"/>
    <lineage>
        <taxon>Eukaryota</taxon>
        <taxon>Sar</taxon>
        <taxon>Stramenopiles</taxon>
        <taxon>Ochrophyta</taxon>
        <taxon>Bolidophyceae</taxon>
        <taxon>Parmales</taxon>
        <taxon>Triparmaceae</taxon>
        <taxon>Triparma</taxon>
    </lineage>
</organism>
<keyword evidence="9" id="KW-0175">Coiled coil</keyword>
<evidence type="ECO:0000313" key="14">
    <source>
        <dbReference type="Proteomes" id="UP001165085"/>
    </source>
</evidence>
<dbReference type="OrthoDB" id="427280at2759"/>
<evidence type="ECO:0000313" key="13">
    <source>
        <dbReference type="EMBL" id="GMH83406.1"/>
    </source>
</evidence>
<dbReference type="Gene3D" id="3.40.30.10">
    <property type="entry name" value="Glutaredoxin"/>
    <property type="match status" value="4"/>
</dbReference>
<evidence type="ECO:0000256" key="3">
    <source>
        <dbReference type="ARBA" id="ARBA00006347"/>
    </source>
</evidence>
<dbReference type="Gene3D" id="2.10.25.10">
    <property type="entry name" value="Laminin"/>
    <property type="match status" value="1"/>
</dbReference>
<keyword evidence="5" id="KW-0256">Endoplasmic reticulum</keyword>
<evidence type="ECO:0000256" key="5">
    <source>
        <dbReference type="ARBA" id="ARBA00022824"/>
    </source>
</evidence>
<protein>
    <recommendedName>
        <fullName evidence="4">protein disulfide-isomerase</fullName>
        <ecNumber evidence="4">5.3.4.1</ecNumber>
    </recommendedName>
</protein>
<dbReference type="PANTHER" id="PTHR18929:SF132">
    <property type="entry name" value="PROTEIN DISULFIDE-ISOMERASE A3"/>
    <property type="match status" value="1"/>
</dbReference>
<dbReference type="Pfam" id="PF13848">
    <property type="entry name" value="Thioredoxin_6"/>
    <property type="match status" value="1"/>
</dbReference>
<keyword evidence="8" id="KW-0676">Redox-active center</keyword>
<dbReference type="GO" id="GO:0006457">
    <property type="term" value="P:protein folding"/>
    <property type="evidence" value="ECO:0007669"/>
    <property type="project" value="TreeGrafter"/>
</dbReference>
<evidence type="ECO:0000256" key="9">
    <source>
        <dbReference type="SAM" id="Coils"/>
    </source>
</evidence>
<dbReference type="PROSITE" id="PS01186">
    <property type="entry name" value="EGF_2"/>
    <property type="match status" value="1"/>
</dbReference>
<dbReference type="GO" id="GO:0005788">
    <property type="term" value="C:endoplasmic reticulum lumen"/>
    <property type="evidence" value="ECO:0007669"/>
    <property type="project" value="UniProtKB-SubCell"/>
</dbReference>
<comment type="similarity">
    <text evidence="3">Belongs to the protein disulfide isomerase family.</text>
</comment>
<evidence type="ECO:0000256" key="8">
    <source>
        <dbReference type="ARBA" id="ARBA00023284"/>
    </source>
</evidence>
<comment type="catalytic activity">
    <reaction evidence="1">
        <text>Catalyzes the rearrangement of -S-S- bonds in proteins.</text>
        <dbReference type="EC" id="5.3.4.1"/>
    </reaction>
</comment>
<evidence type="ECO:0000256" key="6">
    <source>
        <dbReference type="ARBA" id="ARBA00023180"/>
    </source>
</evidence>
<proteinExistence type="inferred from homology"/>
<dbReference type="PROSITE" id="PS00022">
    <property type="entry name" value="EGF_1"/>
    <property type="match status" value="1"/>
</dbReference>
<keyword evidence="10" id="KW-0732">Signal</keyword>
<evidence type="ECO:0000256" key="1">
    <source>
        <dbReference type="ARBA" id="ARBA00001182"/>
    </source>
</evidence>
<dbReference type="PANTHER" id="PTHR18929">
    <property type="entry name" value="PROTEIN DISULFIDE ISOMERASE"/>
    <property type="match status" value="1"/>
</dbReference>
<sequence>MQSLKPTHPLLFLFLLQVLLLLLPPAINAVCPNDCNDRGRCEGYTCICEPPYTGDDCSHTPSGGDSFALPLTSGHKNITSTKQLKKVLKKYKKVLIGFSAPSQTCHVCASYEVAYQKVHDYITDKYESVIFIRVNGHEHPKILQAMTSAPDPPPLPCLFWKDGQSASFNFYDDFHSPESISRFIEKQMSKPLTKLTSTASVDEFISTAIQNNHISLIGFFTDPAMQDDEIEDFENYAKGVQSNSRVYAGIVEDEEISKYFLDQKWFDRPPAVVLIRPKGDANLQISWSESNTDTQVHRTSYLLDTDSLPLSDWVNVNSLPTVTYLTPYTFTILASIGKPMVLCFLDWKSSSTGSLKNSLIISEMKEAARGYSKDVTFVVADGAEHLDRMAAVGVKGGMAALPSIVINGNDRRTSVFPENLPMNVDTIGGFIAGFLKGKGGSMAVAAAKRNKRNVVVRDSEVAEETDKVGVKESMNEESDEKFHVINVNSDNFEDVVLDESKDVLLMIYKENHCDKCKSLSVYYKRVGLRFWEMGFENQINVCRLEVGEGRGQLLHGLELGSLPVIVLLPKFRARGPPYVYYTGVGKVQAIMKWVEENGEVKNLGELPHLNEEEKERYKEQIAVREEKRREREKASKEAREL</sequence>
<keyword evidence="6" id="KW-0325">Glycoprotein</keyword>
<evidence type="ECO:0000256" key="10">
    <source>
        <dbReference type="SAM" id="SignalP"/>
    </source>
</evidence>
<dbReference type="InterPro" id="IPR036249">
    <property type="entry name" value="Thioredoxin-like_sf"/>
</dbReference>
<dbReference type="CDD" id="cd00054">
    <property type="entry name" value="EGF_CA"/>
    <property type="match status" value="1"/>
</dbReference>
<dbReference type="GO" id="GO:0003756">
    <property type="term" value="F:protein disulfide isomerase activity"/>
    <property type="evidence" value="ECO:0007669"/>
    <property type="project" value="UniProtKB-EC"/>
</dbReference>
<accession>A0A9W7B326</accession>
<keyword evidence="14" id="KW-1185">Reference proteome</keyword>
<dbReference type="GO" id="GO:0034976">
    <property type="term" value="P:response to endoplasmic reticulum stress"/>
    <property type="evidence" value="ECO:0007669"/>
    <property type="project" value="TreeGrafter"/>
</dbReference>
<dbReference type="EC" id="5.3.4.1" evidence="4"/>
<gene>
    <name evidence="13" type="ORF">TrST_g427</name>
</gene>
<keyword evidence="7" id="KW-0413">Isomerase</keyword>
<dbReference type="InterPro" id="IPR000742">
    <property type="entry name" value="EGF"/>
</dbReference>
<evidence type="ECO:0000256" key="2">
    <source>
        <dbReference type="ARBA" id="ARBA00004319"/>
    </source>
</evidence>
<feature type="signal peptide" evidence="10">
    <location>
        <begin position="1"/>
        <end position="29"/>
    </location>
</feature>
<dbReference type="CDD" id="cd02981">
    <property type="entry name" value="PDI_b_family"/>
    <property type="match status" value="1"/>
</dbReference>
<dbReference type="AlphaFoldDB" id="A0A9W7B326"/>